<dbReference type="AlphaFoldDB" id="A0A7D3XM48"/>
<dbReference type="InterPro" id="IPR001789">
    <property type="entry name" value="Sig_transdc_resp-reg_receiver"/>
</dbReference>
<reference evidence="4 5" key="1">
    <citation type="submission" date="2019-07" db="EMBL/GenBank/DDBJ databases">
        <title>Thalassofilum flectens gen. nov., sp. nov., a novel moderate thermophilic anaerobe from a shallow sea hot spring in Kunashir Island (Russia), representing a new family in the order Bacteroidales, and proposal of Thalassofilacea fam. nov.</title>
        <authorList>
            <person name="Kochetkova T.V."/>
            <person name="Podosokorskaya O.A."/>
            <person name="Novikov A."/>
            <person name="Elcheninov A.G."/>
            <person name="Toshchakov S.V."/>
            <person name="Kublanov I.V."/>
        </authorList>
    </citation>
    <scope>NUCLEOTIDE SEQUENCE [LARGE SCALE GENOMIC DNA]</scope>
    <source>
        <strain evidence="4 5">38-H</strain>
    </source>
</reference>
<keyword evidence="1 2" id="KW-0597">Phosphoprotein</keyword>
<dbReference type="InterPro" id="IPR011006">
    <property type="entry name" value="CheY-like_superfamily"/>
</dbReference>
<dbReference type="Pfam" id="PF00072">
    <property type="entry name" value="Response_reg"/>
    <property type="match status" value="1"/>
</dbReference>
<dbReference type="RefSeq" id="WP_173074225.1">
    <property type="nucleotide sequence ID" value="NZ_CP041345.1"/>
</dbReference>
<feature type="modified residue" description="4-aspartylphosphate" evidence="2">
    <location>
        <position position="53"/>
    </location>
</feature>
<evidence type="ECO:0000259" key="3">
    <source>
        <dbReference type="PROSITE" id="PS50110"/>
    </source>
</evidence>
<protein>
    <submittedName>
        <fullName evidence="4">Response regulator</fullName>
    </submittedName>
</protein>
<proteinExistence type="predicted"/>
<sequence length="122" mass="13327">MPLILVTDDSPTIRKMVMASLRAIPNATFIEASNGLESIEAITLQKPDAVVLDINMPDMNGVEVLEFIRQHPACSKTPVLILTTRNDDEIKERVITLGAAGFISKPFQPAVLVSALKKLLNM</sequence>
<organism evidence="4 5">
    <name type="scientific">Tenuifilum thalassicum</name>
    <dbReference type="NCBI Taxonomy" id="2590900"/>
    <lineage>
        <taxon>Bacteria</taxon>
        <taxon>Pseudomonadati</taxon>
        <taxon>Bacteroidota</taxon>
        <taxon>Bacteroidia</taxon>
        <taxon>Bacteroidales</taxon>
        <taxon>Tenuifilaceae</taxon>
        <taxon>Tenuifilum</taxon>
    </lineage>
</organism>
<dbReference type="SMART" id="SM00448">
    <property type="entry name" value="REC"/>
    <property type="match status" value="1"/>
</dbReference>
<dbReference type="InterPro" id="IPR050595">
    <property type="entry name" value="Bact_response_regulator"/>
</dbReference>
<dbReference type="SUPFAM" id="SSF52172">
    <property type="entry name" value="CheY-like"/>
    <property type="match status" value="1"/>
</dbReference>
<feature type="domain" description="Response regulatory" evidence="3">
    <location>
        <begin position="3"/>
        <end position="120"/>
    </location>
</feature>
<keyword evidence="5" id="KW-1185">Reference proteome</keyword>
<dbReference type="PROSITE" id="PS50110">
    <property type="entry name" value="RESPONSE_REGULATORY"/>
    <property type="match status" value="1"/>
</dbReference>
<name>A0A7D3XM48_9BACT</name>
<dbReference type="GO" id="GO:0000160">
    <property type="term" value="P:phosphorelay signal transduction system"/>
    <property type="evidence" value="ECO:0007669"/>
    <property type="project" value="InterPro"/>
</dbReference>
<evidence type="ECO:0000313" key="4">
    <source>
        <dbReference type="EMBL" id="QKG79956.1"/>
    </source>
</evidence>
<dbReference type="PANTHER" id="PTHR44591">
    <property type="entry name" value="STRESS RESPONSE REGULATOR PROTEIN 1"/>
    <property type="match status" value="1"/>
</dbReference>
<dbReference type="EMBL" id="CP041345">
    <property type="protein sequence ID" value="QKG79956.1"/>
    <property type="molecule type" value="Genomic_DNA"/>
</dbReference>
<dbReference type="KEGG" id="ttz:FHG85_06655"/>
<dbReference type="PANTHER" id="PTHR44591:SF24">
    <property type="entry name" value="PROTEIN-GLUTAMATE METHYLESTERASE_PROTEIN-GLUTAMINE GLUTAMINASE 1"/>
    <property type="match status" value="1"/>
</dbReference>
<gene>
    <name evidence="4" type="ORF">FHG85_06655</name>
</gene>
<dbReference type="Proteomes" id="UP000500961">
    <property type="component" value="Chromosome"/>
</dbReference>
<accession>A0A7D3XM48</accession>
<evidence type="ECO:0000256" key="2">
    <source>
        <dbReference type="PROSITE-ProRule" id="PRU00169"/>
    </source>
</evidence>
<evidence type="ECO:0000256" key="1">
    <source>
        <dbReference type="ARBA" id="ARBA00022553"/>
    </source>
</evidence>
<dbReference type="Gene3D" id="3.40.50.2300">
    <property type="match status" value="1"/>
</dbReference>
<evidence type="ECO:0000313" key="5">
    <source>
        <dbReference type="Proteomes" id="UP000500961"/>
    </source>
</evidence>